<dbReference type="EMBL" id="ASPP01015924">
    <property type="protein sequence ID" value="ETO17830.1"/>
    <property type="molecule type" value="Genomic_DNA"/>
</dbReference>
<dbReference type="SUPFAM" id="SSF81296">
    <property type="entry name" value="E set domains"/>
    <property type="match status" value="1"/>
</dbReference>
<keyword evidence="3" id="KW-0812">Transmembrane</keyword>
<evidence type="ECO:0000256" key="2">
    <source>
        <dbReference type="SAM" id="MobiDB-lite"/>
    </source>
</evidence>
<dbReference type="GO" id="GO:0005737">
    <property type="term" value="C:cytoplasm"/>
    <property type="evidence" value="ECO:0007669"/>
    <property type="project" value="TreeGrafter"/>
</dbReference>
<gene>
    <name evidence="5" type="ORF">RFI_19480</name>
</gene>
<dbReference type="PANTHER" id="PTHR10343">
    <property type="entry name" value="5'-AMP-ACTIVATED PROTEIN KINASE , BETA SUBUNIT"/>
    <property type="match status" value="1"/>
</dbReference>
<dbReference type="InterPro" id="IPR037256">
    <property type="entry name" value="ASC_dom_sf"/>
</dbReference>
<proteinExistence type="inferred from homology"/>
<dbReference type="InterPro" id="IPR032640">
    <property type="entry name" value="AMPK1_CBM"/>
</dbReference>
<feature type="compositionally biased region" description="Polar residues" evidence="2">
    <location>
        <begin position="1"/>
        <end position="10"/>
    </location>
</feature>
<name>X6MXN0_RETFI</name>
<protein>
    <recommendedName>
        <fullName evidence="4">AMP-activated protein kinase glycogen-binding domain-containing protein</fullName>
    </recommendedName>
</protein>
<dbReference type="Proteomes" id="UP000023152">
    <property type="component" value="Unassembled WGS sequence"/>
</dbReference>
<dbReference type="OrthoDB" id="531008at2759"/>
<dbReference type="GO" id="GO:0031588">
    <property type="term" value="C:nucleotide-activated protein kinase complex"/>
    <property type="evidence" value="ECO:0007669"/>
    <property type="project" value="TreeGrafter"/>
</dbReference>
<evidence type="ECO:0000256" key="1">
    <source>
        <dbReference type="ARBA" id="ARBA00010926"/>
    </source>
</evidence>
<dbReference type="Pfam" id="PF16561">
    <property type="entry name" value="AMPK1_CBM"/>
    <property type="match status" value="1"/>
</dbReference>
<evidence type="ECO:0000313" key="6">
    <source>
        <dbReference type="Proteomes" id="UP000023152"/>
    </source>
</evidence>
<accession>X6MXN0</accession>
<dbReference type="InterPro" id="IPR013783">
    <property type="entry name" value="Ig-like_fold"/>
</dbReference>
<dbReference type="InterPro" id="IPR014756">
    <property type="entry name" value="Ig_E-set"/>
</dbReference>
<feature type="compositionally biased region" description="Polar residues" evidence="2">
    <location>
        <begin position="18"/>
        <end position="35"/>
    </location>
</feature>
<dbReference type="GO" id="GO:0019901">
    <property type="term" value="F:protein kinase binding"/>
    <property type="evidence" value="ECO:0007669"/>
    <property type="project" value="TreeGrafter"/>
</dbReference>
<dbReference type="PANTHER" id="PTHR10343:SF84">
    <property type="entry name" value="5'-AMP-ACTIVATED PROTEIN KINASE SUBUNIT BETA-1"/>
    <property type="match status" value="1"/>
</dbReference>
<evidence type="ECO:0000313" key="5">
    <source>
        <dbReference type="EMBL" id="ETO17830.1"/>
    </source>
</evidence>
<keyword evidence="3" id="KW-0472">Membrane</keyword>
<organism evidence="5 6">
    <name type="scientific">Reticulomyxa filosa</name>
    <dbReference type="NCBI Taxonomy" id="46433"/>
    <lineage>
        <taxon>Eukaryota</taxon>
        <taxon>Sar</taxon>
        <taxon>Rhizaria</taxon>
        <taxon>Retaria</taxon>
        <taxon>Foraminifera</taxon>
        <taxon>Monothalamids</taxon>
        <taxon>Reticulomyxidae</taxon>
        <taxon>Reticulomyxa</taxon>
    </lineage>
</organism>
<dbReference type="AlphaFoldDB" id="X6MXN0"/>
<keyword evidence="3" id="KW-1133">Transmembrane helix</keyword>
<evidence type="ECO:0000256" key="3">
    <source>
        <dbReference type="SAM" id="Phobius"/>
    </source>
</evidence>
<dbReference type="Gene3D" id="2.60.40.10">
    <property type="entry name" value="Immunoglobulins"/>
    <property type="match status" value="1"/>
</dbReference>
<feature type="domain" description="AMP-activated protein kinase glycogen-binding" evidence="4">
    <location>
        <begin position="41"/>
        <end position="124"/>
    </location>
</feature>
<sequence length="196" mass="22945">MYEYTQQNQVIGDDKSDTSLPNKSQPNEAYNQDDINSMEKYPTTFKWKYGGRDVYVAHSGDGFRLKHHMEKVDVQSFEVTLELPPGEYSYKYIVDNTWRCDPDTKKTKDEATGKWYNVVEVGETVTVEEAQVKETDGQYGQFIKDEQDYIRDPPIAPPQLGYILLNQQPERGFHPLMFCYLFFKNFFIFLLLLFLG</sequence>
<comment type="caution">
    <text evidence="5">The sequence shown here is derived from an EMBL/GenBank/DDBJ whole genome shotgun (WGS) entry which is preliminary data.</text>
</comment>
<dbReference type="SUPFAM" id="SSF160219">
    <property type="entry name" value="AMPKBI-like"/>
    <property type="match status" value="1"/>
</dbReference>
<dbReference type="GO" id="GO:0007165">
    <property type="term" value="P:signal transduction"/>
    <property type="evidence" value="ECO:0007669"/>
    <property type="project" value="TreeGrafter"/>
</dbReference>
<evidence type="ECO:0000259" key="4">
    <source>
        <dbReference type="Pfam" id="PF16561"/>
    </source>
</evidence>
<dbReference type="CDD" id="cd02859">
    <property type="entry name" value="E_set_AMPKbeta_like_N"/>
    <property type="match status" value="1"/>
</dbReference>
<comment type="similarity">
    <text evidence="1">Belongs to the 5'-AMP-activated protein kinase beta subunit family.</text>
</comment>
<feature type="region of interest" description="Disordered" evidence="2">
    <location>
        <begin position="1"/>
        <end position="35"/>
    </location>
</feature>
<dbReference type="InterPro" id="IPR050827">
    <property type="entry name" value="CRP1_MDG1_kinase"/>
</dbReference>
<reference evidence="5 6" key="1">
    <citation type="journal article" date="2013" name="Curr. Biol.">
        <title>The Genome of the Foraminiferan Reticulomyxa filosa.</title>
        <authorList>
            <person name="Glockner G."/>
            <person name="Hulsmann N."/>
            <person name="Schleicher M."/>
            <person name="Noegel A.A."/>
            <person name="Eichinger L."/>
            <person name="Gallinger C."/>
            <person name="Pawlowski J."/>
            <person name="Sierra R."/>
            <person name="Euteneuer U."/>
            <person name="Pillet L."/>
            <person name="Moustafa A."/>
            <person name="Platzer M."/>
            <person name="Groth M."/>
            <person name="Szafranski K."/>
            <person name="Schliwa M."/>
        </authorList>
    </citation>
    <scope>NUCLEOTIDE SEQUENCE [LARGE SCALE GENOMIC DNA]</scope>
</reference>
<feature type="transmembrane region" description="Helical" evidence="3">
    <location>
        <begin position="173"/>
        <end position="195"/>
    </location>
</feature>
<keyword evidence="6" id="KW-1185">Reference proteome</keyword>
<dbReference type="GO" id="GO:0005634">
    <property type="term" value="C:nucleus"/>
    <property type="evidence" value="ECO:0007669"/>
    <property type="project" value="TreeGrafter"/>
</dbReference>